<protein>
    <submittedName>
        <fullName evidence="2">Uncharacterized protein</fullName>
    </submittedName>
</protein>
<reference evidence="2 3" key="1">
    <citation type="journal article" date="2019" name="Sci. Rep.">
        <title>Orb-weaving spider Araneus ventricosus genome elucidates the spidroin gene catalogue.</title>
        <authorList>
            <person name="Kono N."/>
            <person name="Nakamura H."/>
            <person name="Ohtoshi R."/>
            <person name="Moran D.A.P."/>
            <person name="Shinohara A."/>
            <person name="Yoshida Y."/>
            <person name="Fujiwara M."/>
            <person name="Mori M."/>
            <person name="Tomita M."/>
            <person name="Arakawa K."/>
        </authorList>
    </citation>
    <scope>NUCLEOTIDE SEQUENCE [LARGE SCALE GENOMIC DNA]</scope>
</reference>
<name>A0A4Y2TPU3_ARAVE</name>
<proteinExistence type="predicted"/>
<accession>A0A4Y2TPU3</accession>
<dbReference type="Proteomes" id="UP000499080">
    <property type="component" value="Unassembled WGS sequence"/>
</dbReference>
<evidence type="ECO:0000256" key="1">
    <source>
        <dbReference type="SAM" id="MobiDB-lite"/>
    </source>
</evidence>
<dbReference type="AlphaFoldDB" id="A0A4Y2TPU3"/>
<comment type="caution">
    <text evidence="2">The sequence shown here is derived from an EMBL/GenBank/DDBJ whole genome shotgun (WGS) entry which is preliminary data.</text>
</comment>
<evidence type="ECO:0000313" key="3">
    <source>
        <dbReference type="Proteomes" id="UP000499080"/>
    </source>
</evidence>
<evidence type="ECO:0000313" key="2">
    <source>
        <dbReference type="EMBL" id="GBO01427.1"/>
    </source>
</evidence>
<feature type="region of interest" description="Disordered" evidence="1">
    <location>
        <begin position="113"/>
        <end position="140"/>
    </location>
</feature>
<gene>
    <name evidence="2" type="ORF">AVEN_98732_1</name>
</gene>
<sequence>MSVTAESARMRLNAAADPGTISSVSSWTAPSSPKLQNHSSAGCCCGGAVLAGLRSSHHVAHNIRHWIHPGRNAAAAANPEPASSVSLLDGILVTGYTIHHHWLRNLRRYHHRPAGSPQRHHCHRHVRRRQRSPETGLLAA</sequence>
<dbReference type="EMBL" id="BGPR01029571">
    <property type="protein sequence ID" value="GBO01427.1"/>
    <property type="molecule type" value="Genomic_DNA"/>
</dbReference>
<feature type="compositionally biased region" description="Basic residues" evidence="1">
    <location>
        <begin position="113"/>
        <end position="130"/>
    </location>
</feature>
<keyword evidence="3" id="KW-1185">Reference proteome</keyword>
<organism evidence="2 3">
    <name type="scientific">Araneus ventricosus</name>
    <name type="common">Orbweaver spider</name>
    <name type="synonym">Epeira ventricosa</name>
    <dbReference type="NCBI Taxonomy" id="182803"/>
    <lineage>
        <taxon>Eukaryota</taxon>
        <taxon>Metazoa</taxon>
        <taxon>Ecdysozoa</taxon>
        <taxon>Arthropoda</taxon>
        <taxon>Chelicerata</taxon>
        <taxon>Arachnida</taxon>
        <taxon>Araneae</taxon>
        <taxon>Araneomorphae</taxon>
        <taxon>Entelegynae</taxon>
        <taxon>Araneoidea</taxon>
        <taxon>Araneidae</taxon>
        <taxon>Araneus</taxon>
    </lineage>
</organism>